<evidence type="ECO:0000256" key="11">
    <source>
        <dbReference type="ARBA" id="ARBA00038905"/>
    </source>
</evidence>
<dbReference type="PROSITE" id="PS51462">
    <property type="entry name" value="NUDIX"/>
    <property type="match status" value="1"/>
</dbReference>
<dbReference type="GO" id="GO:0006281">
    <property type="term" value="P:DNA repair"/>
    <property type="evidence" value="ECO:0007669"/>
    <property type="project" value="UniProtKB-KW"/>
</dbReference>
<dbReference type="EC" id="3.6.1.55" evidence="11"/>
<keyword evidence="6" id="KW-0227">DNA damage</keyword>
<evidence type="ECO:0000256" key="10">
    <source>
        <dbReference type="ARBA" id="ARBA00035861"/>
    </source>
</evidence>
<dbReference type="RefSeq" id="WP_121484850.1">
    <property type="nucleotide sequence ID" value="NZ_QQXL01000003.1"/>
</dbReference>
<evidence type="ECO:0000256" key="1">
    <source>
        <dbReference type="ARBA" id="ARBA00001946"/>
    </source>
</evidence>
<dbReference type="InterPro" id="IPR020084">
    <property type="entry name" value="NUDIX_hydrolase_CS"/>
</dbReference>
<evidence type="ECO:0000256" key="6">
    <source>
        <dbReference type="ARBA" id="ARBA00022763"/>
    </source>
</evidence>
<dbReference type="GO" id="GO:0006260">
    <property type="term" value="P:DNA replication"/>
    <property type="evidence" value="ECO:0007669"/>
    <property type="project" value="UniProtKB-KW"/>
</dbReference>
<dbReference type="InterPro" id="IPR015797">
    <property type="entry name" value="NUDIX_hydrolase-like_dom_sf"/>
</dbReference>
<reference evidence="14 15" key="1">
    <citation type="submission" date="2018-07" db="EMBL/GenBank/DDBJ databases">
        <title>Arthrobacter sp. nov., isolated from raw cow's milk with high bacterial count.</title>
        <authorList>
            <person name="Hahne J."/>
            <person name="Isele D."/>
            <person name="Lipski A."/>
        </authorList>
    </citation>
    <scope>NUCLEOTIDE SEQUENCE [LARGE SCALE GENOMIC DNA]</scope>
    <source>
        <strain evidence="14 15">JZ R-183</strain>
    </source>
</reference>
<dbReference type="PRINTS" id="PR00502">
    <property type="entry name" value="NUDIXFAMILY"/>
</dbReference>
<comment type="cofactor">
    <cofactor evidence="1">
        <name>Mg(2+)</name>
        <dbReference type="ChEBI" id="CHEBI:18420"/>
    </cofactor>
</comment>
<evidence type="ECO:0000313" key="15">
    <source>
        <dbReference type="Proteomes" id="UP000273119"/>
    </source>
</evidence>
<keyword evidence="3" id="KW-0515">Mutator protein</keyword>
<evidence type="ECO:0000256" key="5">
    <source>
        <dbReference type="ARBA" id="ARBA00022723"/>
    </source>
</evidence>
<evidence type="ECO:0000256" key="12">
    <source>
        <dbReference type="RuleBase" id="RU003476"/>
    </source>
</evidence>
<protein>
    <recommendedName>
        <fullName evidence="11">8-oxo-dGTP diphosphatase</fullName>
        <ecNumber evidence="11">3.6.1.55</ecNumber>
    </recommendedName>
</protein>
<dbReference type="Pfam" id="PF00293">
    <property type="entry name" value="NUDIX"/>
    <property type="match status" value="1"/>
</dbReference>
<evidence type="ECO:0000256" key="9">
    <source>
        <dbReference type="ARBA" id="ARBA00023204"/>
    </source>
</evidence>
<dbReference type="PANTHER" id="PTHR47707:SF1">
    <property type="entry name" value="NUDIX HYDROLASE FAMILY PROTEIN"/>
    <property type="match status" value="1"/>
</dbReference>
<dbReference type="GO" id="GO:0035539">
    <property type="term" value="F:8-oxo-7,8-dihydrodeoxyguanosine triphosphate pyrophosphatase activity"/>
    <property type="evidence" value="ECO:0007669"/>
    <property type="project" value="UniProtKB-EC"/>
</dbReference>
<proteinExistence type="inferred from homology"/>
<evidence type="ECO:0000256" key="7">
    <source>
        <dbReference type="ARBA" id="ARBA00022801"/>
    </source>
</evidence>
<dbReference type="Proteomes" id="UP000273119">
    <property type="component" value="Unassembled WGS sequence"/>
</dbReference>
<keyword evidence="7 12" id="KW-0378">Hydrolase</keyword>
<keyword evidence="15" id="KW-1185">Reference proteome</keyword>
<comment type="similarity">
    <text evidence="2 12">Belongs to the Nudix hydrolase family.</text>
</comment>
<dbReference type="AlphaFoldDB" id="A0A496PK06"/>
<evidence type="ECO:0000313" key="14">
    <source>
        <dbReference type="EMBL" id="RKW70824.1"/>
    </source>
</evidence>
<feature type="domain" description="Nudix hydrolase" evidence="13">
    <location>
        <begin position="4"/>
        <end position="145"/>
    </location>
</feature>
<dbReference type="InterPro" id="IPR020476">
    <property type="entry name" value="Nudix_hydrolase"/>
</dbReference>
<dbReference type="CDD" id="cd03425">
    <property type="entry name" value="NUDIX_MutT_NudA_like"/>
    <property type="match status" value="1"/>
</dbReference>
<dbReference type="InterPro" id="IPR047127">
    <property type="entry name" value="MutT-like"/>
</dbReference>
<evidence type="ECO:0000256" key="2">
    <source>
        <dbReference type="ARBA" id="ARBA00005582"/>
    </source>
</evidence>
<dbReference type="EMBL" id="QQXL01000003">
    <property type="protein sequence ID" value="RKW70824.1"/>
    <property type="molecule type" value="Genomic_DNA"/>
</dbReference>
<name>A0A496PK06_9MICC</name>
<keyword evidence="5" id="KW-0479">Metal-binding</keyword>
<dbReference type="Gene3D" id="3.90.79.10">
    <property type="entry name" value="Nucleoside Triphosphate Pyrophosphohydrolase"/>
    <property type="match status" value="1"/>
</dbReference>
<dbReference type="GO" id="GO:0044715">
    <property type="term" value="F:8-oxo-dGDP phosphatase activity"/>
    <property type="evidence" value="ECO:0007669"/>
    <property type="project" value="TreeGrafter"/>
</dbReference>
<keyword evidence="8" id="KW-0460">Magnesium</keyword>
<keyword evidence="9" id="KW-0234">DNA repair</keyword>
<dbReference type="GO" id="GO:0044716">
    <property type="term" value="F:8-oxo-GDP phosphatase activity"/>
    <property type="evidence" value="ECO:0007669"/>
    <property type="project" value="TreeGrafter"/>
</dbReference>
<keyword evidence="4" id="KW-0235">DNA replication</keyword>
<dbReference type="SUPFAM" id="SSF55811">
    <property type="entry name" value="Nudix"/>
    <property type="match status" value="1"/>
</dbReference>
<evidence type="ECO:0000259" key="13">
    <source>
        <dbReference type="PROSITE" id="PS51462"/>
    </source>
</evidence>
<evidence type="ECO:0000256" key="3">
    <source>
        <dbReference type="ARBA" id="ARBA00022457"/>
    </source>
</evidence>
<comment type="catalytic activity">
    <reaction evidence="10">
        <text>8-oxo-dGTP + H2O = 8-oxo-dGMP + diphosphate + H(+)</text>
        <dbReference type="Rhea" id="RHEA:31575"/>
        <dbReference type="ChEBI" id="CHEBI:15377"/>
        <dbReference type="ChEBI" id="CHEBI:15378"/>
        <dbReference type="ChEBI" id="CHEBI:33019"/>
        <dbReference type="ChEBI" id="CHEBI:63224"/>
        <dbReference type="ChEBI" id="CHEBI:77896"/>
        <dbReference type="EC" id="3.6.1.55"/>
    </reaction>
</comment>
<gene>
    <name evidence="14" type="ORF">DWQ67_06960</name>
</gene>
<accession>A0A496PK06</accession>
<dbReference type="GO" id="GO:0008413">
    <property type="term" value="F:8-oxo-7,8-dihydroguanosine triphosphate pyrophosphatase activity"/>
    <property type="evidence" value="ECO:0007669"/>
    <property type="project" value="TreeGrafter"/>
</dbReference>
<dbReference type="PANTHER" id="PTHR47707">
    <property type="entry name" value="8-OXO-DGTP DIPHOSPHATASE"/>
    <property type="match status" value="1"/>
</dbReference>
<organism evidence="14 15">
    <name type="scientific">Galactobacter caseinivorans</name>
    <dbReference type="NCBI Taxonomy" id="2676123"/>
    <lineage>
        <taxon>Bacteria</taxon>
        <taxon>Bacillati</taxon>
        <taxon>Actinomycetota</taxon>
        <taxon>Actinomycetes</taxon>
        <taxon>Micrococcales</taxon>
        <taxon>Micrococcaceae</taxon>
        <taxon>Galactobacter</taxon>
    </lineage>
</organism>
<evidence type="ECO:0000256" key="8">
    <source>
        <dbReference type="ARBA" id="ARBA00022842"/>
    </source>
</evidence>
<evidence type="ECO:0000256" key="4">
    <source>
        <dbReference type="ARBA" id="ARBA00022705"/>
    </source>
</evidence>
<comment type="caution">
    <text evidence="14">The sequence shown here is derived from an EMBL/GenBank/DDBJ whole genome shotgun (WGS) entry which is preliminary data.</text>
</comment>
<sequence length="145" mass="15282">MGGGHVQVVGAAIVDSLQCPTALLAGCRSAPASLAGQWEFPGGKVEPGEEPATALLRELREELGVEASLGAEVPGPDAQRGWPLKPGADMRVWAAEITSGAPRALEDHSELRWLALDEHLVRAVAWIPADEAIVEAVVRALRPRS</sequence>
<dbReference type="PROSITE" id="PS00893">
    <property type="entry name" value="NUDIX_BOX"/>
    <property type="match status" value="1"/>
</dbReference>
<dbReference type="InterPro" id="IPR000086">
    <property type="entry name" value="NUDIX_hydrolase_dom"/>
</dbReference>
<dbReference type="GO" id="GO:0046872">
    <property type="term" value="F:metal ion binding"/>
    <property type="evidence" value="ECO:0007669"/>
    <property type="project" value="UniProtKB-KW"/>
</dbReference>